<proteinExistence type="predicted"/>
<evidence type="ECO:0000313" key="1">
    <source>
        <dbReference type="EMBL" id="PSB21000.1"/>
    </source>
</evidence>
<gene>
    <name evidence="1" type="ORF">C7B65_06270</name>
</gene>
<organism evidence="1 2">
    <name type="scientific">Phormidesmis priestleyi ULC007</name>
    <dbReference type="NCBI Taxonomy" id="1920490"/>
    <lineage>
        <taxon>Bacteria</taxon>
        <taxon>Bacillati</taxon>
        <taxon>Cyanobacteriota</taxon>
        <taxon>Cyanophyceae</taxon>
        <taxon>Leptolyngbyales</taxon>
        <taxon>Leptolyngbyaceae</taxon>
        <taxon>Phormidesmis</taxon>
    </lineage>
</organism>
<dbReference type="RefSeq" id="WP_073074184.1">
    <property type="nucleotide sequence ID" value="NZ_MPPI01000031.1"/>
</dbReference>
<evidence type="ECO:0000313" key="2">
    <source>
        <dbReference type="Proteomes" id="UP000238634"/>
    </source>
</evidence>
<dbReference type="Proteomes" id="UP000238634">
    <property type="component" value="Unassembled WGS sequence"/>
</dbReference>
<name>A0A2T1DKH9_9CYAN</name>
<dbReference type="OrthoDB" id="495541at2"/>
<evidence type="ECO:0008006" key="3">
    <source>
        <dbReference type="Google" id="ProtNLM"/>
    </source>
</evidence>
<dbReference type="AlphaFoldDB" id="A0A2T1DKH9"/>
<dbReference type="STRING" id="1920490.GCA_001895925_05240"/>
<dbReference type="EMBL" id="PVWG01000004">
    <property type="protein sequence ID" value="PSB21000.1"/>
    <property type="molecule type" value="Genomic_DNA"/>
</dbReference>
<accession>A0A2T1DKH9</accession>
<sequence length="76" mass="8877">MSKNEVLEALQYLTPEETLEVIEVASHLLRQNIALPKNLSLVQAAERMRSFYQIGSELTQWTDEDPEEFQDYQNYA</sequence>
<protein>
    <recommendedName>
        <fullName evidence="3">DUF2281 domain-containing protein</fullName>
    </recommendedName>
</protein>
<keyword evidence="2" id="KW-1185">Reference proteome</keyword>
<reference evidence="1 2" key="2">
    <citation type="submission" date="2018-03" db="EMBL/GenBank/DDBJ databases">
        <title>The ancient ancestry and fast evolution of plastids.</title>
        <authorList>
            <person name="Moore K.R."/>
            <person name="Magnabosco C."/>
            <person name="Momper L."/>
            <person name="Gold D.A."/>
            <person name="Bosak T."/>
            <person name="Fournier G.P."/>
        </authorList>
    </citation>
    <scope>NUCLEOTIDE SEQUENCE [LARGE SCALE GENOMIC DNA]</scope>
    <source>
        <strain evidence="1 2">ULC007</strain>
    </source>
</reference>
<reference evidence="1 2" key="1">
    <citation type="submission" date="2018-02" db="EMBL/GenBank/DDBJ databases">
        <authorList>
            <person name="Cohen D.B."/>
            <person name="Kent A.D."/>
        </authorList>
    </citation>
    <scope>NUCLEOTIDE SEQUENCE [LARGE SCALE GENOMIC DNA]</scope>
    <source>
        <strain evidence="1 2">ULC007</strain>
    </source>
</reference>
<comment type="caution">
    <text evidence="1">The sequence shown here is derived from an EMBL/GenBank/DDBJ whole genome shotgun (WGS) entry which is preliminary data.</text>
</comment>